<dbReference type="Pfam" id="PF00188">
    <property type="entry name" value="CAP"/>
    <property type="match status" value="1"/>
</dbReference>
<reference evidence="2" key="3">
    <citation type="submission" date="2025-08" db="UniProtKB">
        <authorList>
            <consortium name="Ensembl"/>
        </authorList>
    </citation>
    <scope>IDENTIFICATION</scope>
    <source>
        <strain evidence="2">JP 163 A</strain>
    </source>
</reference>
<dbReference type="Proteomes" id="UP000002852">
    <property type="component" value="Unassembled WGS sequence"/>
</dbReference>
<keyword evidence="3" id="KW-1185">Reference proteome</keyword>
<accession>A0A3B5QKR2</accession>
<dbReference type="GO" id="GO:0005576">
    <property type="term" value="C:extracellular region"/>
    <property type="evidence" value="ECO:0007669"/>
    <property type="project" value="InterPro"/>
</dbReference>
<organism evidence="2 3">
    <name type="scientific">Xiphophorus maculatus</name>
    <name type="common">Southern platyfish</name>
    <name type="synonym">Platypoecilus maculatus</name>
    <dbReference type="NCBI Taxonomy" id="8083"/>
    <lineage>
        <taxon>Eukaryota</taxon>
        <taxon>Metazoa</taxon>
        <taxon>Chordata</taxon>
        <taxon>Craniata</taxon>
        <taxon>Vertebrata</taxon>
        <taxon>Euteleostomi</taxon>
        <taxon>Actinopterygii</taxon>
        <taxon>Neopterygii</taxon>
        <taxon>Teleostei</taxon>
        <taxon>Neoteleostei</taxon>
        <taxon>Acanthomorphata</taxon>
        <taxon>Ovalentaria</taxon>
        <taxon>Atherinomorphae</taxon>
        <taxon>Cyprinodontiformes</taxon>
        <taxon>Poeciliidae</taxon>
        <taxon>Poeciliinae</taxon>
        <taxon>Xiphophorus</taxon>
    </lineage>
</organism>
<dbReference type="InterPro" id="IPR018244">
    <property type="entry name" value="Allrgn_V5/Tpx1_CS"/>
</dbReference>
<dbReference type="SMART" id="SM00198">
    <property type="entry name" value="SCP"/>
    <property type="match status" value="1"/>
</dbReference>
<dbReference type="InterPro" id="IPR035940">
    <property type="entry name" value="CAP_sf"/>
</dbReference>
<dbReference type="PROSITE" id="PS01009">
    <property type="entry name" value="CRISP_1"/>
    <property type="match status" value="1"/>
</dbReference>
<dbReference type="PROSITE" id="PS01010">
    <property type="entry name" value="CRISP_2"/>
    <property type="match status" value="1"/>
</dbReference>
<name>A0A3B5QKR2_XIPMA</name>
<dbReference type="PRINTS" id="PR00837">
    <property type="entry name" value="V5TPXLIKE"/>
</dbReference>
<dbReference type="GeneTree" id="ENSGT00940000156439"/>
<reference evidence="3" key="1">
    <citation type="submission" date="2012-01" db="EMBL/GenBank/DDBJ databases">
        <authorList>
            <person name="Walter R."/>
            <person name="Schartl M."/>
            <person name="Warren W."/>
        </authorList>
    </citation>
    <scope>NUCLEOTIDE SEQUENCE [LARGE SCALE GENOMIC DNA]</scope>
    <source>
        <strain evidence="3">JP 163 A</strain>
    </source>
</reference>
<dbReference type="PANTHER" id="PTHR10334">
    <property type="entry name" value="CYSTEINE-RICH SECRETORY PROTEIN-RELATED"/>
    <property type="match status" value="1"/>
</dbReference>
<dbReference type="InterPro" id="IPR014044">
    <property type="entry name" value="CAP_dom"/>
</dbReference>
<sequence length="221" mass="25617">MIIFIRQPNTSGAFRPLFCSSRLPSHHPFFVWLPWQYFIWRREGAPQHPSAAPHTSLSEVQTEIVNKHNTLRRGVQATASNMMKMVKTNEAEQKMIKDLFGCGENLYMAWYNKVANFLYGVGSINGGVVGHYTQVVWATSKNTGCAMAYCSNSTYKYFYVCHYCPQGNYNFTNPYKSGTSCSDCPRYLWRYIQYVANYLCHRWVFLTMITRNILENAEFIV</sequence>
<reference evidence="3" key="2">
    <citation type="journal article" date="2013" name="Nat. Genet.">
        <title>The genome of the platyfish, Xiphophorus maculatus, provides insights into evolutionary adaptation and several complex traits.</title>
        <authorList>
            <person name="Schartl M."/>
            <person name="Walter R.B."/>
            <person name="Shen Y."/>
            <person name="Garcia T."/>
            <person name="Catchen J."/>
            <person name="Amores A."/>
            <person name="Braasch I."/>
            <person name="Chalopin D."/>
            <person name="Volff J.N."/>
            <person name="Lesch K.P."/>
            <person name="Bisazza A."/>
            <person name="Minx P."/>
            <person name="Hillier L."/>
            <person name="Wilson R.K."/>
            <person name="Fuerstenberg S."/>
            <person name="Boore J."/>
            <person name="Searle S."/>
            <person name="Postlethwait J.H."/>
            <person name="Warren W.C."/>
        </authorList>
    </citation>
    <scope>NUCLEOTIDE SEQUENCE [LARGE SCALE GENOMIC DNA]</scope>
    <source>
        <strain evidence="3">JP 163 A</strain>
    </source>
</reference>
<dbReference type="Gene3D" id="3.40.33.10">
    <property type="entry name" value="CAP"/>
    <property type="match status" value="1"/>
</dbReference>
<protein>
    <recommendedName>
        <fullName evidence="1">SCP domain-containing protein</fullName>
    </recommendedName>
</protein>
<dbReference type="AlphaFoldDB" id="A0A3B5QKR2"/>
<dbReference type="InterPro" id="IPR001283">
    <property type="entry name" value="CRISP-related"/>
</dbReference>
<evidence type="ECO:0000259" key="1">
    <source>
        <dbReference type="SMART" id="SM00198"/>
    </source>
</evidence>
<reference evidence="2" key="4">
    <citation type="submission" date="2025-09" db="UniProtKB">
        <authorList>
            <consortium name="Ensembl"/>
        </authorList>
    </citation>
    <scope>IDENTIFICATION</scope>
    <source>
        <strain evidence="2">JP 163 A</strain>
    </source>
</reference>
<evidence type="ECO:0000313" key="2">
    <source>
        <dbReference type="Ensembl" id="ENSXMAP00000032134.1"/>
    </source>
</evidence>
<proteinExistence type="predicted"/>
<feature type="domain" description="SCP" evidence="1">
    <location>
        <begin position="59"/>
        <end position="171"/>
    </location>
</feature>
<evidence type="ECO:0000313" key="3">
    <source>
        <dbReference type="Proteomes" id="UP000002852"/>
    </source>
</evidence>
<dbReference type="Ensembl" id="ENSXMAT00000036136.1">
    <property type="protein sequence ID" value="ENSXMAP00000032134.1"/>
    <property type="gene ID" value="ENSXMAG00000029551.1"/>
</dbReference>
<dbReference type="SUPFAM" id="SSF55797">
    <property type="entry name" value="PR-1-like"/>
    <property type="match status" value="1"/>
</dbReference>